<evidence type="ECO:0000313" key="5">
    <source>
        <dbReference type="EMBL" id="AFC86046.1"/>
    </source>
</evidence>
<evidence type="ECO:0000313" key="6">
    <source>
        <dbReference type="Proteomes" id="UP000005234"/>
    </source>
</evidence>
<dbReference type="PANTHER" id="PTHR10009">
    <property type="entry name" value="PROTEIN YELLOW-RELATED"/>
    <property type="match status" value="1"/>
</dbReference>
<feature type="chain" id="PRO_5003615005" evidence="4">
    <location>
        <begin position="34"/>
        <end position="385"/>
    </location>
</feature>
<dbReference type="GO" id="GO:0005576">
    <property type="term" value="C:extracellular region"/>
    <property type="evidence" value="ECO:0007669"/>
    <property type="project" value="UniProtKB-SubCell"/>
</dbReference>
<dbReference type="eggNOG" id="COG3386">
    <property type="taxonomic scope" value="Bacteria"/>
</dbReference>
<keyword evidence="2" id="KW-0964">Secreted</keyword>
<sequence>MTYPPILSRRSFCQLAALGGTAALLARSPAALAYASHQPELELVAESPRHLWNSIVVLPDGRKFSGMPRWKGFEETPSVVRIQSDGSLQPFPGKGWNSWTPGADRREHFICVNALNCFDGKTLWAVDQGIVPGEQAAPAGAQKLVQLDADTGRILRNLSFGTDIMPPGALFNDLRIRDEWMYVTDSGLGAIIVIDLRTGKALRRLAGSPTTKQVRPKLGRGNRPMLIDGKPAQTQADPIELSPDGQWLYYQPASGPLYRVPTAALRDTSLSEQALEARIEYVYDTPTLGGTAMDDRGNLILGEADVPRIRILTPDGSLRFLLEDDRLWGVDAMYITRDRYLYMPISQVPNLPWLQGPGGDQHLVKLPFQIYRVKLPDYIGAPLHA</sequence>
<dbReference type="PROSITE" id="PS51318">
    <property type="entry name" value="TAT"/>
    <property type="match status" value="1"/>
</dbReference>
<organism evidence="5 6">
    <name type="scientific">Frateuria aurantia (strain ATCC 33424 / DSM 6220 / KCTC 2777 / LMG 1558 / NBRC 3245 / NCIMB 13370)</name>
    <name type="common">Acetobacter aurantius</name>
    <dbReference type="NCBI Taxonomy" id="767434"/>
    <lineage>
        <taxon>Bacteria</taxon>
        <taxon>Pseudomonadati</taxon>
        <taxon>Pseudomonadota</taxon>
        <taxon>Gammaproteobacteria</taxon>
        <taxon>Lysobacterales</taxon>
        <taxon>Rhodanobacteraceae</taxon>
        <taxon>Frateuria</taxon>
    </lineage>
</organism>
<dbReference type="InterPro" id="IPR006311">
    <property type="entry name" value="TAT_signal"/>
</dbReference>
<dbReference type="Pfam" id="PF03022">
    <property type="entry name" value="MRJP"/>
    <property type="match status" value="1"/>
</dbReference>
<reference evidence="5" key="1">
    <citation type="submission" date="2012-02" db="EMBL/GenBank/DDBJ databases">
        <title>The complete genome of Frateuria aurantia DSM 6220.</title>
        <authorList>
            <consortium name="US DOE Joint Genome Institute (JGI-PGF)"/>
            <person name="Lucas S."/>
            <person name="Copeland A."/>
            <person name="Lapidus A."/>
            <person name="Glavina del Rio T."/>
            <person name="Dalin E."/>
            <person name="Tice H."/>
            <person name="Bruce D."/>
            <person name="Goodwin L."/>
            <person name="Pitluck S."/>
            <person name="Peters L."/>
            <person name="Ovchinnikova G."/>
            <person name="Teshima H."/>
            <person name="Kyrpides N."/>
            <person name="Mavromatis K."/>
            <person name="Ivanova N."/>
            <person name="Brettin T."/>
            <person name="Detter J.C."/>
            <person name="Han C."/>
            <person name="Larimer F."/>
            <person name="Land M."/>
            <person name="Hauser L."/>
            <person name="Markowitz V."/>
            <person name="Cheng J.-F."/>
            <person name="Hugenholtz P."/>
            <person name="Woyke T."/>
            <person name="Wu D."/>
            <person name="Brambilla E."/>
            <person name="Klenk H.-P."/>
            <person name="Eisen J.A."/>
        </authorList>
    </citation>
    <scope>NUCLEOTIDE SEQUENCE</scope>
    <source>
        <strain evidence="5">DSM 6220</strain>
    </source>
</reference>
<dbReference type="SUPFAM" id="SSF101898">
    <property type="entry name" value="NHL repeat"/>
    <property type="match status" value="1"/>
</dbReference>
<dbReference type="EMBL" id="CP003350">
    <property type="protein sequence ID" value="AFC86046.1"/>
    <property type="molecule type" value="Genomic_DNA"/>
</dbReference>
<dbReference type="KEGG" id="fau:Fraau_1631"/>
<evidence type="ECO:0000256" key="1">
    <source>
        <dbReference type="ARBA" id="ARBA00004613"/>
    </source>
</evidence>
<keyword evidence="6" id="KW-1185">Reference proteome</keyword>
<dbReference type="Proteomes" id="UP000005234">
    <property type="component" value="Chromosome"/>
</dbReference>
<protein>
    <submittedName>
        <fullName evidence="5">Major royal jelly protein</fullName>
    </submittedName>
</protein>
<feature type="signal peptide" evidence="4">
    <location>
        <begin position="1"/>
        <end position="33"/>
    </location>
</feature>
<proteinExistence type="predicted"/>
<evidence type="ECO:0000256" key="4">
    <source>
        <dbReference type="SAM" id="SignalP"/>
    </source>
</evidence>
<dbReference type="OrthoDB" id="7584869at2"/>
<dbReference type="Gene3D" id="2.120.10.30">
    <property type="entry name" value="TolB, C-terminal domain"/>
    <property type="match status" value="1"/>
</dbReference>
<dbReference type="InterPro" id="IPR017996">
    <property type="entry name" value="MRJP/yellow-related"/>
</dbReference>
<gene>
    <name evidence="5" type="ordered locus">Fraau_1631</name>
</gene>
<name>H8L6W0_FRAAD</name>
<evidence type="ECO:0000256" key="3">
    <source>
        <dbReference type="SAM" id="MobiDB-lite"/>
    </source>
</evidence>
<dbReference type="HOGENOM" id="CLU_031076_0_0_6"/>
<evidence type="ECO:0000256" key="2">
    <source>
        <dbReference type="ARBA" id="ARBA00022525"/>
    </source>
</evidence>
<dbReference type="PANTHER" id="PTHR10009:SF18">
    <property type="entry name" value="PROTEIN YELLOW-LIKE PROTEIN"/>
    <property type="match status" value="1"/>
</dbReference>
<comment type="subcellular location">
    <subcellularLocation>
        <location evidence="1">Secreted</location>
    </subcellularLocation>
</comment>
<accession>H8L6W0</accession>
<keyword evidence="4" id="KW-0732">Signal</keyword>
<dbReference type="STRING" id="767434.Fraau_1631"/>
<dbReference type="RefSeq" id="WP_014403051.1">
    <property type="nucleotide sequence ID" value="NC_017033.1"/>
</dbReference>
<feature type="region of interest" description="Disordered" evidence="3">
    <location>
        <begin position="207"/>
        <end position="230"/>
    </location>
</feature>
<dbReference type="InterPro" id="IPR011042">
    <property type="entry name" value="6-blade_b-propeller_TolB-like"/>
</dbReference>
<dbReference type="AlphaFoldDB" id="H8L6W0"/>